<keyword evidence="2" id="KW-1185">Reference proteome</keyword>
<name>A0A4Y9SR55_9BURK</name>
<sequence length="115" mass="13326">MAACRHIRQTLTAVILLGFCLGAEWAESAPLPKEVQRFIDRREACDHFRGEDWDGDKQRKKEILRELDRYCTGTDKALARLRTKYAHDPAVITRLKDFEDVIEAPPEPKPARHKK</sequence>
<dbReference type="EMBL" id="SPVF01000046">
    <property type="protein sequence ID" value="TFW27829.1"/>
    <property type="molecule type" value="Genomic_DNA"/>
</dbReference>
<comment type="caution">
    <text evidence="1">The sequence shown here is derived from an EMBL/GenBank/DDBJ whole genome shotgun (WGS) entry which is preliminary data.</text>
</comment>
<proteinExistence type="predicted"/>
<evidence type="ECO:0000313" key="2">
    <source>
        <dbReference type="Proteomes" id="UP000298438"/>
    </source>
</evidence>
<gene>
    <name evidence="1" type="ORF">E4L96_03230</name>
</gene>
<dbReference type="RefSeq" id="WP_135205791.1">
    <property type="nucleotide sequence ID" value="NZ_SPVF01000046.1"/>
</dbReference>
<protein>
    <submittedName>
        <fullName evidence="1">Uncharacterized protein</fullName>
    </submittedName>
</protein>
<evidence type="ECO:0000313" key="1">
    <source>
        <dbReference type="EMBL" id="TFW27829.1"/>
    </source>
</evidence>
<dbReference type="AlphaFoldDB" id="A0A4Y9SR55"/>
<dbReference type="Proteomes" id="UP000298438">
    <property type="component" value="Unassembled WGS sequence"/>
</dbReference>
<reference evidence="1 2" key="1">
    <citation type="submission" date="2019-03" db="EMBL/GenBank/DDBJ databases">
        <title>Draft Genome Sequence of Massilia arenosa sp. nov., a Novel Massilia Species Isolated from a Sandy-loam Maize Soil.</title>
        <authorList>
            <person name="Raths R."/>
            <person name="Peta V."/>
            <person name="Bucking H."/>
        </authorList>
    </citation>
    <scope>NUCLEOTIDE SEQUENCE [LARGE SCALE GENOMIC DNA]</scope>
    <source>
        <strain evidence="1 2">MC02</strain>
    </source>
</reference>
<dbReference type="OrthoDB" id="7284504at2"/>
<accession>A0A4Y9SR55</accession>
<organism evidence="1 2">
    <name type="scientific">Zemynaea arenosa</name>
    <dbReference type="NCBI Taxonomy" id="2561931"/>
    <lineage>
        <taxon>Bacteria</taxon>
        <taxon>Pseudomonadati</taxon>
        <taxon>Pseudomonadota</taxon>
        <taxon>Betaproteobacteria</taxon>
        <taxon>Burkholderiales</taxon>
        <taxon>Oxalobacteraceae</taxon>
        <taxon>Telluria group</taxon>
        <taxon>Zemynaea</taxon>
    </lineage>
</organism>